<keyword evidence="1" id="KW-0175">Coiled coil</keyword>
<feature type="compositionally biased region" description="Low complexity" evidence="2">
    <location>
        <begin position="1141"/>
        <end position="1152"/>
    </location>
</feature>
<evidence type="ECO:0000313" key="5">
    <source>
        <dbReference type="EMBL" id="WPD19791.1"/>
    </source>
</evidence>
<dbReference type="InterPro" id="IPR038734">
    <property type="entry name" value="YhaN_AAA"/>
</dbReference>
<feature type="region of interest" description="Disordered" evidence="2">
    <location>
        <begin position="1141"/>
        <end position="1166"/>
    </location>
</feature>
<reference evidence="5 6" key="1">
    <citation type="submission" date="2023-08" db="EMBL/GenBank/DDBJ databases">
        <title>Genome sequence of Thermaerobacter compostii strain Ins1, a spore-forming filamentous bacterium isolated from a deep geothermal reservoir.</title>
        <authorList>
            <person name="Bregnard D."/>
            <person name="Gonzalez D."/>
            <person name="Junier P."/>
        </authorList>
    </citation>
    <scope>NUCLEOTIDE SEQUENCE [LARGE SCALE GENOMIC DNA]</scope>
    <source>
        <strain evidence="5 6">Ins1</strain>
    </source>
</reference>
<dbReference type="Proteomes" id="UP001304683">
    <property type="component" value="Chromosome"/>
</dbReference>
<evidence type="ECO:0000256" key="2">
    <source>
        <dbReference type="SAM" id="MobiDB-lite"/>
    </source>
</evidence>
<feature type="coiled-coil region" evidence="1">
    <location>
        <begin position="209"/>
        <end position="267"/>
    </location>
</feature>
<protein>
    <submittedName>
        <fullName evidence="5">AAA family ATPase</fullName>
    </submittedName>
</protein>
<feature type="coiled-coil region" evidence="1">
    <location>
        <begin position="418"/>
        <end position="483"/>
    </location>
</feature>
<dbReference type="Pfam" id="PF13514">
    <property type="entry name" value="AAA_27"/>
    <property type="match status" value="1"/>
</dbReference>
<feature type="coiled-coil region" evidence="1">
    <location>
        <begin position="291"/>
        <end position="357"/>
    </location>
</feature>
<dbReference type="PANTHER" id="PTHR41259">
    <property type="entry name" value="DOUBLE-STRAND BREAK REPAIR RAD50 ATPASE, PUTATIVE-RELATED"/>
    <property type="match status" value="1"/>
</dbReference>
<sequence length="1166" mass="129019">MRWHRLRLQGFGPFREAVEFRFPDGLGHWVAPNESGKSTLVAGLVAILFGLPGSSDPSRYGQARYRHWGGAARFEGELEFTAVDGRRYRIQRDFATHRVRLVRLDPRGPVEEWAGTHNPAANRPAPGYEEAIRRLVGIGSRTVLLETFCLQQPLPAPAAADRQPGLTPEVQELLAGAGARSPAQALAALEEAIRALTRWTRDLGVSGQNLRQDRAIEQVEQRIRQLEEAIARDREAADALEGVRRRRAEVAAQRQALEQRLERCRERHDAWAEWRRRVERYRDRLVQRRRIEQAVQRAAVLEAEVAALREEERCRWPGWEDWAGDDESGLAAALDRLLQLSQAAAALRDQLAVLERRRWQAAARVLWAAWCRYRFLDRALATLDRLGRRAPRLAAASADELERLRAAPRQEAELQRQAAALAGELRAREQALEALAEEGRALAATFAEVQRWTPEIAAAAAEAAALQEEIQRREHEAARRRAEMVQRRRLGRRVALAVAAAAGVAAATLGRAVEAPGWMLVLAVGLAALGVGWLAWRGVTGAQRVAPAAEEGLRQRLEAVRARLGPWAHEAPARLRELEGRFREWQARQANLEERRGRETAARDDVRRRLEAVEASIEDLRRWVTSFTGGAGAVDQVTAWWDAVCSLRRRLEEERARLAAELWGVRSGPPPSADEVARLSLPETGPSWSAMARLVMAGGAGPGGSASPADPRDALGDGASSGAWTVGRLVEQLSRWDAASWEEPAAEADRWRRLEEREAAWLQALEASWSPGGDPEPAAVPDGPPAVYEHLQRLEVEQAQEAEATARRAETLAQELASLTAQEAALRARCRALLEACGGDPIQAREQWQAYAAHRQRRREREGELKGVLGAWEAPDTEALAVRFEQWRDACLVELRAIEDLAKRFPELPTGEDLDPAQAAHPLAGLEEERRGIEAAIRQADAELQHLTAQEAALLQQAPLNIAQAELELVALQARREALRDELDALVLAHRHLREALEEFHATYRQRLEDAASRYFARITGQPGRRVVLDARFRLSVREADGTPVVAEQLSQGTRDQLFWALRVAVADLLAGDVNLPFVLDDPFVHWDDRRLEEGRRIVTALAQDRQVVVLSHRPALAAWGQPVELAGALPATAQEVAVASAPSAPAGPTDAAGGGATREGEGEGS</sequence>
<feature type="transmembrane region" description="Helical" evidence="3">
    <location>
        <begin position="490"/>
        <end position="509"/>
    </location>
</feature>
<dbReference type="InterPro" id="IPR027417">
    <property type="entry name" value="P-loop_NTPase"/>
</dbReference>
<dbReference type="PANTHER" id="PTHR41259:SF1">
    <property type="entry name" value="DOUBLE-STRAND BREAK REPAIR RAD50 ATPASE, PUTATIVE-RELATED"/>
    <property type="match status" value="1"/>
</dbReference>
<evidence type="ECO:0000256" key="1">
    <source>
        <dbReference type="SAM" id="Coils"/>
    </source>
</evidence>
<evidence type="ECO:0000256" key="3">
    <source>
        <dbReference type="SAM" id="Phobius"/>
    </source>
</evidence>
<keyword evidence="3" id="KW-1133">Transmembrane helix</keyword>
<keyword evidence="3" id="KW-0472">Membrane</keyword>
<keyword evidence="3" id="KW-0812">Transmembrane</keyword>
<dbReference type="RefSeq" id="WP_318751274.1">
    <property type="nucleotide sequence ID" value="NZ_CP132508.1"/>
</dbReference>
<evidence type="ECO:0000259" key="4">
    <source>
        <dbReference type="Pfam" id="PF13514"/>
    </source>
</evidence>
<feature type="domain" description="YhaN AAA" evidence="4">
    <location>
        <begin position="1"/>
        <end position="56"/>
    </location>
</feature>
<evidence type="ECO:0000313" key="6">
    <source>
        <dbReference type="Proteomes" id="UP001304683"/>
    </source>
</evidence>
<feature type="region of interest" description="Disordered" evidence="2">
    <location>
        <begin position="699"/>
        <end position="719"/>
    </location>
</feature>
<name>A0ABZ0QQW2_9FIRM</name>
<keyword evidence="6" id="KW-1185">Reference proteome</keyword>
<feature type="coiled-coil region" evidence="1">
    <location>
        <begin position="799"/>
        <end position="829"/>
    </location>
</feature>
<dbReference type="Gene3D" id="3.40.50.300">
    <property type="entry name" value="P-loop containing nucleotide triphosphate hydrolases"/>
    <property type="match status" value="2"/>
</dbReference>
<gene>
    <name evidence="5" type="ORF">Q5761_03795</name>
</gene>
<dbReference type="SUPFAM" id="SSF52540">
    <property type="entry name" value="P-loop containing nucleoside triphosphate hydrolases"/>
    <property type="match status" value="1"/>
</dbReference>
<feature type="transmembrane region" description="Helical" evidence="3">
    <location>
        <begin position="515"/>
        <end position="536"/>
    </location>
</feature>
<accession>A0ABZ0QQW2</accession>
<dbReference type="EMBL" id="CP132508">
    <property type="protein sequence ID" value="WPD19791.1"/>
    <property type="molecule type" value="Genomic_DNA"/>
</dbReference>
<organism evidence="5 6">
    <name type="scientific">Thermaerobacter composti</name>
    <dbReference type="NCBI Taxonomy" id="554949"/>
    <lineage>
        <taxon>Bacteria</taxon>
        <taxon>Bacillati</taxon>
        <taxon>Bacillota</taxon>
        <taxon>Clostridia</taxon>
        <taxon>Eubacteriales</taxon>
        <taxon>Clostridiales Family XVII. Incertae Sedis</taxon>
        <taxon>Thermaerobacter</taxon>
    </lineage>
</organism>
<proteinExistence type="predicted"/>
<feature type="coiled-coil region" evidence="1">
    <location>
        <begin position="923"/>
        <end position="996"/>
    </location>
</feature>